<dbReference type="Proteomes" id="UP000093954">
    <property type="component" value="Unassembled WGS sequence"/>
</dbReference>
<dbReference type="PATRIC" id="fig|1353534.3.peg.692"/>
<dbReference type="InterPro" id="IPR025746">
    <property type="entry name" value="PilX_N_dom"/>
</dbReference>
<evidence type="ECO:0000313" key="4">
    <source>
        <dbReference type="Proteomes" id="UP000093954"/>
    </source>
</evidence>
<keyword evidence="1" id="KW-1133">Transmembrane helix</keyword>
<keyword evidence="4" id="KW-1185">Reference proteome</keyword>
<feature type="domain" description="Type 4 fimbrial biogenesis protein PilX N-terminal" evidence="2">
    <location>
        <begin position="4"/>
        <end position="53"/>
    </location>
</feature>
<keyword evidence="1" id="KW-0812">Transmembrane</keyword>
<dbReference type="AlphaFoldDB" id="A0A1A6B0S2"/>
<dbReference type="RefSeq" id="WP_065077076.1">
    <property type="nucleotide sequence ID" value="NZ_LROS01000007.1"/>
</dbReference>
<name>A0A1A6B0S2_9CLOT</name>
<comment type="caution">
    <text evidence="3">The sequence shown here is derived from an EMBL/GenBank/DDBJ whole genome shotgun (WGS) entry which is preliminary data.</text>
</comment>
<reference evidence="3 4" key="1">
    <citation type="journal article" date="2012" name="Front. Microbiol.">
        <title>Draft Genome Sequence of the Virulent Strain 01-B526 of the Fish Pathogen Aeromonas salmonicida.</title>
        <authorList>
            <person name="Charette S.J."/>
            <person name="Brochu F."/>
            <person name="Boyle B."/>
            <person name="Filion G."/>
            <person name="Tanaka K.H."/>
            <person name="Derome N."/>
        </authorList>
    </citation>
    <scope>NUCLEOTIDE SEQUENCE [LARGE SCALE GENOMIC DNA]</scope>
    <source>
        <strain evidence="3 4">P11</strain>
    </source>
</reference>
<evidence type="ECO:0000256" key="1">
    <source>
        <dbReference type="SAM" id="Phobius"/>
    </source>
</evidence>
<proteinExistence type="predicted"/>
<evidence type="ECO:0000259" key="2">
    <source>
        <dbReference type="Pfam" id="PF14341"/>
    </source>
</evidence>
<organism evidence="3 4">
    <name type="scientific">Clostridium ragsdalei P11</name>
    <dbReference type="NCBI Taxonomy" id="1353534"/>
    <lineage>
        <taxon>Bacteria</taxon>
        <taxon>Bacillati</taxon>
        <taxon>Bacillota</taxon>
        <taxon>Clostridia</taxon>
        <taxon>Eubacteriales</taxon>
        <taxon>Clostridiaceae</taxon>
        <taxon>Clostridium</taxon>
    </lineage>
</organism>
<keyword evidence="1" id="KW-0472">Membrane</keyword>
<feature type="transmembrane region" description="Helical" evidence="1">
    <location>
        <begin position="7"/>
        <end position="26"/>
    </location>
</feature>
<evidence type="ECO:0000313" key="3">
    <source>
        <dbReference type="EMBL" id="OBR95902.1"/>
    </source>
</evidence>
<accession>A0A1A6B0S2</accession>
<dbReference type="EMBL" id="LROS01000007">
    <property type="protein sequence ID" value="OBR95902.1"/>
    <property type="molecule type" value="Genomic_DNA"/>
</dbReference>
<protein>
    <recommendedName>
        <fullName evidence="2">Type 4 fimbrial biogenesis protein PilX N-terminal domain-containing protein</fullName>
    </recommendedName>
</protein>
<sequence length="160" mass="18073">MKKRGSALIVVIIIMTVTFLLAAFMVDTSIKSNRVASDTSDKTRAYYSAETGIYDFINYVNDDIENNIKNNKLDISSGNSITNNYNKAGLYNDNMEVYKAGLMHNISMPQDSDYIKTYTFDVYSKGNYGSETCTIISNVSIIYTDNKYTSYTINSRQVED</sequence>
<dbReference type="Pfam" id="PF14341">
    <property type="entry name" value="PilX_N"/>
    <property type="match status" value="1"/>
</dbReference>
<gene>
    <name evidence="3" type="ORF">CLRAG_06830</name>
</gene>